<dbReference type="Proteomes" id="UP000886998">
    <property type="component" value="Unassembled WGS sequence"/>
</dbReference>
<feature type="compositionally biased region" description="Basic and acidic residues" evidence="1">
    <location>
        <begin position="1"/>
        <end position="15"/>
    </location>
</feature>
<dbReference type="AlphaFoldDB" id="A0A8X6M876"/>
<keyword evidence="2" id="KW-1133">Transmembrane helix</keyword>
<evidence type="ECO:0000256" key="2">
    <source>
        <dbReference type="SAM" id="Phobius"/>
    </source>
</evidence>
<dbReference type="EMBL" id="BMAV01024760">
    <property type="protein sequence ID" value="GFS35938.1"/>
    <property type="molecule type" value="Genomic_DNA"/>
</dbReference>
<evidence type="ECO:0000313" key="3">
    <source>
        <dbReference type="EMBL" id="GFS35938.1"/>
    </source>
</evidence>
<reference evidence="3" key="1">
    <citation type="submission" date="2020-08" db="EMBL/GenBank/DDBJ databases">
        <title>Multicomponent nature underlies the extraordinary mechanical properties of spider dragline silk.</title>
        <authorList>
            <person name="Kono N."/>
            <person name="Nakamura H."/>
            <person name="Mori M."/>
            <person name="Yoshida Y."/>
            <person name="Ohtoshi R."/>
            <person name="Malay A.D."/>
            <person name="Moran D.A.P."/>
            <person name="Tomita M."/>
            <person name="Numata K."/>
            <person name="Arakawa K."/>
        </authorList>
    </citation>
    <scope>NUCLEOTIDE SEQUENCE</scope>
</reference>
<evidence type="ECO:0000313" key="4">
    <source>
        <dbReference type="Proteomes" id="UP000886998"/>
    </source>
</evidence>
<dbReference type="OrthoDB" id="10297868at2759"/>
<sequence length="168" mass="19543">MKKKESKTTSKEHLSKHPLKKRKKATVKKENMQKIQEVVLKPIQEYPPQPSMEIRKKLFKLCGRKSAKRKKAQMKLWDTPVLSLIDGTVSIIFISIMWLIFPYILSNETVMKYTNSNLPHSEISSIEMAAVLFHRLCDNLFLPLLFILDNCKNLIEKLALVLFQVLFA</sequence>
<comment type="caution">
    <text evidence="3">The sequence shown here is derived from an EMBL/GenBank/DDBJ whole genome shotgun (WGS) entry which is preliminary data.</text>
</comment>
<feature type="transmembrane region" description="Helical" evidence="2">
    <location>
        <begin position="81"/>
        <end position="105"/>
    </location>
</feature>
<accession>A0A8X6M876</accession>
<gene>
    <name evidence="3" type="ORF">TNIN_100701</name>
</gene>
<proteinExistence type="predicted"/>
<keyword evidence="2" id="KW-0472">Membrane</keyword>
<evidence type="ECO:0000256" key="1">
    <source>
        <dbReference type="SAM" id="MobiDB-lite"/>
    </source>
</evidence>
<organism evidence="3 4">
    <name type="scientific">Trichonephila inaurata madagascariensis</name>
    <dbReference type="NCBI Taxonomy" id="2747483"/>
    <lineage>
        <taxon>Eukaryota</taxon>
        <taxon>Metazoa</taxon>
        <taxon>Ecdysozoa</taxon>
        <taxon>Arthropoda</taxon>
        <taxon>Chelicerata</taxon>
        <taxon>Arachnida</taxon>
        <taxon>Araneae</taxon>
        <taxon>Araneomorphae</taxon>
        <taxon>Entelegynae</taxon>
        <taxon>Araneoidea</taxon>
        <taxon>Nephilidae</taxon>
        <taxon>Trichonephila</taxon>
        <taxon>Trichonephila inaurata</taxon>
    </lineage>
</organism>
<keyword evidence="4" id="KW-1185">Reference proteome</keyword>
<protein>
    <submittedName>
        <fullName evidence="3">Uncharacterized protein</fullName>
    </submittedName>
</protein>
<feature type="region of interest" description="Disordered" evidence="1">
    <location>
        <begin position="1"/>
        <end position="30"/>
    </location>
</feature>
<keyword evidence="2" id="KW-0812">Transmembrane</keyword>
<name>A0A8X6M876_9ARAC</name>
<feature type="compositionally biased region" description="Basic residues" evidence="1">
    <location>
        <begin position="16"/>
        <end position="26"/>
    </location>
</feature>